<dbReference type="RefSeq" id="WP_344623741.1">
    <property type="nucleotide sequence ID" value="NZ_BAAALD010000020.1"/>
</dbReference>
<comment type="caution">
    <text evidence="2">The sequence shown here is derived from an EMBL/GenBank/DDBJ whole genome shotgun (WGS) entry which is preliminary data.</text>
</comment>
<accession>A0ABN1TG46</accession>
<protein>
    <recommendedName>
        <fullName evidence="1">Carrier domain-containing protein</fullName>
    </recommendedName>
</protein>
<dbReference type="InterPro" id="IPR009081">
    <property type="entry name" value="PP-bd_ACP"/>
</dbReference>
<evidence type="ECO:0000313" key="3">
    <source>
        <dbReference type="Proteomes" id="UP001499987"/>
    </source>
</evidence>
<organism evidence="2 3">
    <name type="scientific">Kitasatospora arboriphila</name>
    <dbReference type="NCBI Taxonomy" id="258052"/>
    <lineage>
        <taxon>Bacteria</taxon>
        <taxon>Bacillati</taxon>
        <taxon>Actinomycetota</taxon>
        <taxon>Actinomycetes</taxon>
        <taxon>Kitasatosporales</taxon>
        <taxon>Streptomycetaceae</taxon>
        <taxon>Kitasatospora</taxon>
    </lineage>
</organism>
<feature type="domain" description="Carrier" evidence="1">
    <location>
        <begin position="6"/>
        <end position="84"/>
    </location>
</feature>
<dbReference type="PROSITE" id="PS50075">
    <property type="entry name" value="CARRIER"/>
    <property type="match status" value="1"/>
</dbReference>
<keyword evidence="3" id="KW-1185">Reference proteome</keyword>
<dbReference type="InterPro" id="IPR036736">
    <property type="entry name" value="ACP-like_sf"/>
</dbReference>
<evidence type="ECO:0000313" key="2">
    <source>
        <dbReference type="EMBL" id="GAA1082058.1"/>
    </source>
</evidence>
<gene>
    <name evidence="2" type="ORF">GCM10009663_26200</name>
</gene>
<dbReference type="Pfam" id="PF00550">
    <property type="entry name" value="PP-binding"/>
    <property type="match status" value="1"/>
</dbReference>
<dbReference type="SUPFAM" id="SSF47336">
    <property type="entry name" value="ACP-like"/>
    <property type="match status" value="1"/>
</dbReference>
<dbReference type="Gene3D" id="1.10.1200.10">
    <property type="entry name" value="ACP-like"/>
    <property type="match status" value="1"/>
</dbReference>
<dbReference type="EMBL" id="BAAALD010000020">
    <property type="protein sequence ID" value="GAA1082058.1"/>
    <property type="molecule type" value="Genomic_DNA"/>
</dbReference>
<dbReference type="Proteomes" id="UP001499987">
    <property type="component" value="Unassembled WGS sequence"/>
</dbReference>
<proteinExistence type="predicted"/>
<name>A0ABN1TG46_9ACTN</name>
<reference evidence="2 3" key="1">
    <citation type="journal article" date="2019" name="Int. J. Syst. Evol. Microbiol.">
        <title>The Global Catalogue of Microorganisms (GCM) 10K type strain sequencing project: providing services to taxonomists for standard genome sequencing and annotation.</title>
        <authorList>
            <consortium name="The Broad Institute Genomics Platform"/>
            <consortium name="The Broad Institute Genome Sequencing Center for Infectious Disease"/>
            <person name="Wu L."/>
            <person name="Ma J."/>
        </authorList>
    </citation>
    <scope>NUCLEOTIDE SEQUENCE [LARGE SCALE GENOMIC DNA]</scope>
    <source>
        <strain evidence="2 3">JCM 13002</strain>
    </source>
</reference>
<sequence length="95" mass="10037">MLTPTEIRELIEREARALLLDADNDAAAADDSEDLTELGFNSLTLAQLLIELEMQLGVDPFEDGVSITDMRTIGDLAQAYTVALGAEPATASAGA</sequence>
<evidence type="ECO:0000259" key="1">
    <source>
        <dbReference type="PROSITE" id="PS50075"/>
    </source>
</evidence>